<organism evidence="2 3">
    <name type="scientific">Kineosporia babensis</name>
    <dbReference type="NCBI Taxonomy" id="499548"/>
    <lineage>
        <taxon>Bacteria</taxon>
        <taxon>Bacillati</taxon>
        <taxon>Actinomycetota</taxon>
        <taxon>Actinomycetes</taxon>
        <taxon>Kineosporiales</taxon>
        <taxon>Kineosporiaceae</taxon>
        <taxon>Kineosporia</taxon>
    </lineage>
</organism>
<accession>A0A9X1N717</accession>
<dbReference type="Proteomes" id="UP001138997">
    <property type="component" value="Unassembled WGS sequence"/>
</dbReference>
<feature type="region of interest" description="Disordered" evidence="1">
    <location>
        <begin position="37"/>
        <end position="65"/>
    </location>
</feature>
<protein>
    <submittedName>
        <fullName evidence="2">Uncharacterized protein</fullName>
    </submittedName>
</protein>
<sequence length="81" mass="8892">MAEPLPDYSDLHRLVDRLTLDQVRAVRAVVLQLVPQEPAETSNAGDDRPRRFSVTGIGHAGPDLAARSQDILRAELGDHPQ</sequence>
<dbReference type="RefSeq" id="WP_231438496.1">
    <property type="nucleotide sequence ID" value="NZ_JAJOMB010000001.1"/>
</dbReference>
<evidence type="ECO:0000256" key="1">
    <source>
        <dbReference type="SAM" id="MobiDB-lite"/>
    </source>
</evidence>
<name>A0A9X1N717_9ACTN</name>
<proteinExistence type="predicted"/>
<comment type="caution">
    <text evidence="2">The sequence shown here is derived from an EMBL/GenBank/DDBJ whole genome shotgun (WGS) entry which is preliminary data.</text>
</comment>
<gene>
    <name evidence="2" type="ORF">LR394_01575</name>
</gene>
<dbReference type="EMBL" id="JAJOMB010000001">
    <property type="protein sequence ID" value="MCD5309572.1"/>
    <property type="molecule type" value="Genomic_DNA"/>
</dbReference>
<keyword evidence="3" id="KW-1185">Reference proteome</keyword>
<dbReference type="AlphaFoldDB" id="A0A9X1N717"/>
<reference evidence="2" key="1">
    <citation type="submission" date="2021-11" db="EMBL/GenBank/DDBJ databases">
        <title>Streptomyces corallinus and Kineosporia corallina sp. nov., two new coral-derived marine actinobacteria.</title>
        <authorList>
            <person name="Buangrab K."/>
            <person name="Sutthacheep M."/>
            <person name="Yeemin T."/>
            <person name="Harunari E."/>
            <person name="Igarashi Y."/>
            <person name="Sripreechasak P."/>
            <person name="Kanchanasin P."/>
            <person name="Tanasupawat S."/>
            <person name="Phongsopitanun W."/>
        </authorList>
    </citation>
    <scope>NUCLEOTIDE SEQUENCE</scope>
    <source>
        <strain evidence="2">JCM 31032</strain>
    </source>
</reference>
<evidence type="ECO:0000313" key="3">
    <source>
        <dbReference type="Proteomes" id="UP001138997"/>
    </source>
</evidence>
<evidence type="ECO:0000313" key="2">
    <source>
        <dbReference type="EMBL" id="MCD5309572.1"/>
    </source>
</evidence>